<keyword evidence="2" id="KW-1003">Cell membrane</keyword>
<dbReference type="Gene3D" id="1.20.1070.10">
    <property type="entry name" value="Rhodopsin 7-helix transmembrane proteins"/>
    <property type="match status" value="1"/>
</dbReference>
<evidence type="ECO:0000259" key="13">
    <source>
        <dbReference type="PROSITE" id="PS50262"/>
    </source>
</evidence>
<reference evidence="14" key="1">
    <citation type="submission" date="2018-02" db="EMBL/GenBank/DDBJ databases">
        <title>Hirudo verbana central nervous system transcriptome analysis of ion channel and receptor content.</title>
        <authorList>
            <person name="Northcutt A.J."/>
            <person name="Schulz D.J."/>
            <person name="Mesce K.A."/>
        </authorList>
    </citation>
    <scope>NUCLEOTIDE SEQUENCE</scope>
</reference>
<dbReference type="Pfam" id="PF00001">
    <property type="entry name" value="7tm_1"/>
    <property type="match status" value="1"/>
</dbReference>
<evidence type="ECO:0000256" key="7">
    <source>
        <dbReference type="ARBA" id="ARBA00023157"/>
    </source>
</evidence>
<keyword evidence="12" id="KW-0732">Signal</keyword>
<evidence type="ECO:0000313" key="14">
    <source>
        <dbReference type="EMBL" id="AWJ68178.1"/>
    </source>
</evidence>
<feature type="domain" description="G-protein coupled receptors family 1 profile" evidence="13">
    <location>
        <begin position="1"/>
        <end position="197"/>
    </location>
</feature>
<dbReference type="InterPro" id="IPR017452">
    <property type="entry name" value="GPCR_Rhodpsn_7TM"/>
</dbReference>
<dbReference type="AlphaFoldDB" id="A0A2S1WLX0"/>
<evidence type="ECO:0000256" key="1">
    <source>
        <dbReference type="ARBA" id="ARBA00004651"/>
    </source>
</evidence>
<evidence type="ECO:0000256" key="4">
    <source>
        <dbReference type="ARBA" id="ARBA00022989"/>
    </source>
</evidence>
<evidence type="ECO:0000256" key="8">
    <source>
        <dbReference type="ARBA" id="ARBA00023170"/>
    </source>
</evidence>
<feature type="region of interest" description="Disordered" evidence="10">
    <location>
        <begin position="455"/>
        <end position="503"/>
    </location>
</feature>
<evidence type="ECO:0000256" key="2">
    <source>
        <dbReference type="ARBA" id="ARBA00022475"/>
    </source>
</evidence>
<keyword evidence="8 14" id="KW-0675">Receptor</keyword>
<dbReference type="SUPFAM" id="SSF81321">
    <property type="entry name" value="Family A G protein-coupled receptor-like"/>
    <property type="match status" value="1"/>
</dbReference>
<dbReference type="GO" id="GO:0043410">
    <property type="term" value="P:positive regulation of MAPK cascade"/>
    <property type="evidence" value="ECO:0007669"/>
    <property type="project" value="TreeGrafter"/>
</dbReference>
<dbReference type="PRINTS" id="PR00237">
    <property type="entry name" value="GPCRRHODOPSN"/>
</dbReference>
<dbReference type="GO" id="GO:0004993">
    <property type="term" value="F:G protein-coupled serotonin receptor activity"/>
    <property type="evidence" value="ECO:0007669"/>
    <property type="project" value="UniProtKB-ARBA"/>
</dbReference>
<evidence type="ECO:0000256" key="3">
    <source>
        <dbReference type="ARBA" id="ARBA00022692"/>
    </source>
</evidence>
<dbReference type="PANTHER" id="PTHR24248:SF199">
    <property type="entry name" value="IP13425P-RELATED"/>
    <property type="match status" value="1"/>
</dbReference>
<dbReference type="PANTHER" id="PTHR24248">
    <property type="entry name" value="ADRENERGIC RECEPTOR-RELATED G-PROTEIN COUPLED RECEPTOR"/>
    <property type="match status" value="1"/>
</dbReference>
<evidence type="ECO:0000256" key="11">
    <source>
        <dbReference type="SAM" id="Phobius"/>
    </source>
</evidence>
<evidence type="ECO:0000256" key="6">
    <source>
        <dbReference type="ARBA" id="ARBA00023136"/>
    </source>
</evidence>
<sequence>MALCLKIYFLIIDFLSDSTRHECQSRRRQSSPCFDHSCYEADCHPDKRRKSSSVLMFERLKRNRSQQLKYNSSKNSHPCNAASNPTLANHSALDYSAMSLSSATKKTRSRSVSQMLGKINSRLKLSSIKSHKTNSERKATRTLGVIMGCFIACWLPFFILALVKPFLGELAGRIPRWLDTVFLWLGYANSLLNPIIYARFNRDFRVPFRYIIQCRCSSINNRMRVSEFAEQFGRSESSFNPNISGRDPSSGVQNSQHRHRLSNIRTSRSTRASVNNRSSLTSPEEQHFLQSTWKNSSESRHTMTDQYSGVVNRTRGLKVDKVKRPQPSQNLVFKRYNPQNKRNNSPISYDVSPREENVGLSSLEATTRLTTLENDRCSMSIDETMVHKQRQLLLFVAPADNINKQRQQQQQLHNCSNNKSSPTKSRPPLNRDDCYQPFIPKAPLINMSMVIDDNDYDDDEEEEEDDDDDKNSLRVVAEEDDDDDDDDNYDGGKNLNMSGKSTLEPRFPMLDNSSTDLASNCSNHEDFFGRQESDLSSERNNGILKVFTTSFNEMNKEHSFVI</sequence>
<keyword evidence="9" id="KW-0807">Transducer</keyword>
<dbReference type="GO" id="GO:0005886">
    <property type="term" value="C:plasma membrane"/>
    <property type="evidence" value="ECO:0007669"/>
    <property type="project" value="UniProtKB-SubCell"/>
</dbReference>
<dbReference type="PROSITE" id="PS50262">
    <property type="entry name" value="G_PROTEIN_RECEP_F1_2"/>
    <property type="match status" value="1"/>
</dbReference>
<feature type="compositionally biased region" description="Polar residues" evidence="10">
    <location>
        <begin position="263"/>
        <end position="296"/>
    </location>
</feature>
<feature type="compositionally biased region" description="Polar residues" evidence="10">
    <location>
        <begin position="337"/>
        <end position="347"/>
    </location>
</feature>
<evidence type="ECO:0000256" key="10">
    <source>
        <dbReference type="SAM" id="MobiDB-lite"/>
    </source>
</evidence>
<dbReference type="InterPro" id="IPR000276">
    <property type="entry name" value="GPCR_Rhodpsn"/>
</dbReference>
<feature type="compositionally biased region" description="Polar residues" evidence="10">
    <location>
        <begin position="412"/>
        <end position="424"/>
    </location>
</feature>
<keyword evidence="3 11" id="KW-0812">Transmembrane</keyword>
<keyword evidence="5" id="KW-0297">G-protein coupled receptor</keyword>
<feature type="region of interest" description="Disordered" evidence="10">
    <location>
        <begin position="235"/>
        <end position="303"/>
    </location>
</feature>
<keyword evidence="4 11" id="KW-1133">Transmembrane helix</keyword>
<feature type="compositionally biased region" description="Acidic residues" evidence="10">
    <location>
        <begin position="478"/>
        <end position="489"/>
    </location>
</feature>
<feature type="chain" id="PRO_5015559808" evidence="12">
    <location>
        <begin position="19"/>
        <end position="562"/>
    </location>
</feature>
<feature type="signal peptide" evidence="12">
    <location>
        <begin position="1"/>
        <end position="18"/>
    </location>
</feature>
<feature type="compositionally biased region" description="Acidic residues" evidence="10">
    <location>
        <begin position="455"/>
        <end position="469"/>
    </location>
</feature>
<organism evidence="14">
    <name type="scientific">Hirudo verbana</name>
    <dbReference type="NCBI Taxonomy" id="311461"/>
    <lineage>
        <taxon>Eukaryota</taxon>
        <taxon>Metazoa</taxon>
        <taxon>Spiralia</taxon>
        <taxon>Lophotrochozoa</taxon>
        <taxon>Annelida</taxon>
        <taxon>Clitellata</taxon>
        <taxon>Hirudinea</taxon>
        <taxon>Hirudinida</taxon>
        <taxon>Hirudiniformes</taxon>
        <taxon>Hirudinidae</taxon>
        <taxon>Hirudo</taxon>
    </lineage>
</organism>
<comment type="subcellular location">
    <subcellularLocation>
        <location evidence="1">Cell membrane</location>
        <topology evidence="1">Multi-pass membrane protein</topology>
    </subcellularLocation>
</comment>
<dbReference type="EMBL" id="MG973325">
    <property type="protein sequence ID" value="AWJ68178.1"/>
    <property type="molecule type" value="mRNA"/>
</dbReference>
<feature type="region of interest" description="Disordered" evidence="10">
    <location>
        <begin position="404"/>
        <end position="435"/>
    </location>
</feature>
<evidence type="ECO:0000256" key="12">
    <source>
        <dbReference type="SAM" id="SignalP"/>
    </source>
</evidence>
<keyword evidence="6 11" id="KW-0472">Membrane</keyword>
<feature type="transmembrane region" description="Helical" evidence="11">
    <location>
        <begin position="142"/>
        <end position="161"/>
    </location>
</feature>
<protein>
    <submittedName>
        <fullName evidence="14">Putative 5-Hydroxytryptamine receptor 4</fullName>
    </submittedName>
</protein>
<keyword evidence="7" id="KW-1015">Disulfide bond</keyword>
<evidence type="ECO:0000256" key="9">
    <source>
        <dbReference type="ARBA" id="ARBA00023224"/>
    </source>
</evidence>
<dbReference type="GO" id="GO:0071880">
    <property type="term" value="P:adenylate cyclase-activating adrenergic receptor signaling pathway"/>
    <property type="evidence" value="ECO:0007669"/>
    <property type="project" value="TreeGrafter"/>
</dbReference>
<feature type="region of interest" description="Disordered" evidence="10">
    <location>
        <begin position="337"/>
        <end position="359"/>
    </location>
</feature>
<name>A0A2S1WLX0_9ANNE</name>
<proteinExistence type="evidence at transcript level"/>
<evidence type="ECO:0000256" key="5">
    <source>
        <dbReference type="ARBA" id="ARBA00023040"/>
    </source>
</evidence>
<accession>A0A2S1WLX0</accession>